<dbReference type="Proteomes" id="UP000325788">
    <property type="component" value="Unassembled WGS sequence"/>
</dbReference>
<reference evidence="3 4" key="1">
    <citation type="submission" date="2019-09" db="EMBL/GenBank/DDBJ databases">
        <title>Draft genome sequence of Acinetobacter tandoii W4-4-4 isolated from environmental water sample.</title>
        <authorList>
            <person name="Wee S.K."/>
            <person name="Yan B."/>
            <person name="Mustaffa S.B."/>
            <person name="Yap E.P.H."/>
        </authorList>
    </citation>
    <scope>NUCLEOTIDE SEQUENCE [LARGE SCALE GENOMIC DNA]</scope>
    <source>
        <strain evidence="3 4">W4-4-4</strain>
    </source>
</reference>
<feature type="transmembrane region" description="Helical" evidence="2">
    <location>
        <begin position="6"/>
        <end position="25"/>
    </location>
</feature>
<comment type="caution">
    <text evidence="3">The sequence shown here is derived from an EMBL/GenBank/DDBJ whole genome shotgun (WGS) entry which is preliminary data.</text>
</comment>
<dbReference type="RefSeq" id="WP_151504211.1">
    <property type="nucleotide sequence ID" value="NZ_JBODRR010000007.1"/>
</dbReference>
<keyword evidence="2" id="KW-0812">Transmembrane</keyword>
<feature type="compositionally biased region" description="Basic residues" evidence="1">
    <location>
        <begin position="51"/>
        <end position="60"/>
    </location>
</feature>
<dbReference type="EMBL" id="VXLD01000002">
    <property type="protein sequence ID" value="KAB1858104.1"/>
    <property type="molecule type" value="Genomic_DNA"/>
</dbReference>
<evidence type="ECO:0000313" key="3">
    <source>
        <dbReference type="EMBL" id="KAB1858104.1"/>
    </source>
</evidence>
<gene>
    <name evidence="3" type="ORF">F4W09_05045</name>
</gene>
<protein>
    <submittedName>
        <fullName evidence="3">Uncharacterized protein</fullName>
    </submittedName>
</protein>
<feature type="compositionally biased region" description="Basic and acidic residues" evidence="1">
    <location>
        <begin position="34"/>
        <end position="43"/>
    </location>
</feature>
<organism evidence="3 4">
    <name type="scientific">Acinetobacter tandoii</name>
    <dbReference type="NCBI Taxonomy" id="202954"/>
    <lineage>
        <taxon>Bacteria</taxon>
        <taxon>Pseudomonadati</taxon>
        <taxon>Pseudomonadota</taxon>
        <taxon>Gammaproteobacteria</taxon>
        <taxon>Moraxellales</taxon>
        <taxon>Moraxellaceae</taxon>
        <taxon>Acinetobacter</taxon>
    </lineage>
</organism>
<dbReference type="AlphaFoldDB" id="A0A5N4WLG0"/>
<evidence type="ECO:0000256" key="1">
    <source>
        <dbReference type="SAM" id="MobiDB-lite"/>
    </source>
</evidence>
<keyword evidence="2" id="KW-0472">Membrane</keyword>
<sequence>MLKIGLFILVLACLVMLLGLLYISFKMLKETQQKQKEESKTAEKPQYQLHPKLKQKQPKK</sequence>
<accession>A0A5N4WLG0</accession>
<proteinExistence type="predicted"/>
<evidence type="ECO:0000256" key="2">
    <source>
        <dbReference type="SAM" id="Phobius"/>
    </source>
</evidence>
<name>A0A5N4WLG0_9GAMM</name>
<evidence type="ECO:0000313" key="4">
    <source>
        <dbReference type="Proteomes" id="UP000325788"/>
    </source>
</evidence>
<keyword evidence="2" id="KW-1133">Transmembrane helix</keyword>
<feature type="region of interest" description="Disordered" evidence="1">
    <location>
        <begin position="34"/>
        <end position="60"/>
    </location>
</feature>